<gene>
    <name evidence="7" type="ORF">TTHERM_00471330</name>
</gene>
<dbReference type="Proteomes" id="UP000009168">
    <property type="component" value="Unassembled WGS sequence"/>
</dbReference>
<evidence type="ECO:0000313" key="8">
    <source>
        <dbReference type="Proteomes" id="UP000009168"/>
    </source>
</evidence>
<dbReference type="SUPFAM" id="SSF90209">
    <property type="entry name" value="Ran binding protein zinc finger-like"/>
    <property type="match status" value="1"/>
</dbReference>
<evidence type="ECO:0000256" key="2">
    <source>
        <dbReference type="ARBA" id="ARBA00022771"/>
    </source>
</evidence>
<dbReference type="PROSITE" id="PS01358">
    <property type="entry name" value="ZF_RANBP2_1"/>
    <property type="match status" value="1"/>
</dbReference>
<dbReference type="GO" id="GO:0008270">
    <property type="term" value="F:zinc ion binding"/>
    <property type="evidence" value="ECO:0007669"/>
    <property type="project" value="UniProtKB-KW"/>
</dbReference>
<dbReference type="EMBL" id="GG662622">
    <property type="protein sequence ID" value="EAR85357.2"/>
    <property type="molecule type" value="Genomic_DNA"/>
</dbReference>
<dbReference type="Gene3D" id="2.30.30.380">
    <property type="entry name" value="Zn-finger domain of Sec23/24"/>
    <property type="match status" value="1"/>
</dbReference>
<evidence type="ECO:0000256" key="3">
    <source>
        <dbReference type="ARBA" id="ARBA00022833"/>
    </source>
</evidence>
<feature type="domain" description="RanBP2-type" evidence="6">
    <location>
        <begin position="101"/>
        <end position="132"/>
    </location>
</feature>
<accession>I7M025</accession>
<protein>
    <recommendedName>
        <fullName evidence="6">RanBP2-type domain-containing protein</fullName>
    </recommendedName>
</protein>
<proteinExistence type="predicted"/>
<feature type="region of interest" description="Disordered" evidence="5">
    <location>
        <begin position="51"/>
        <end position="81"/>
    </location>
</feature>
<name>I7M025_TETTS</name>
<evidence type="ECO:0000313" key="7">
    <source>
        <dbReference type="EMBL" id="EAR85357.2"/>
    </source>
</evidence>
<sequence length="164" mass="18598">MISGNRMVKKNPNSNIDQKPVIHKLSDYAFDHNSGGNAYQVLKPKKQNLNKVDDSLKSSNPQIQDRRQNHRNSQNTEGIKNIEKPKFMSVARHGLKIGGLVIGQDKWHCKVCKLVNLNSTSQCLRCQSDKGELKQSKNTEQNLNKQKANKNNLINKQSIKNKPV</sequence>
<dbReference type="PROSITE" id="PS50199">
    <property type="entry name" value="ZF_RANBP2_2"/>
    <property type="match status" value="1"/>
</dbReference>
<keyword evidence="1" id="KW-0479">Metal-binding</keyword>
<evidence type="ECO:0000256" key="1">
    <source>
        <dbReference type="ARBA" id="ARBA00022723"/>
    </source>
</evidence>
<evidence type="ECO:0000259" key="6">
    <source>
        <dbReference type="PROSITE" id="PS50199"/>
    </source>
</evidence>
<dbReference type="GeneID" id="7830053"/>
<dbReference type="InterPro" id="IPR036443">
    <property type="entry name" value="Znf_RanBP2_sf"/>
</dbReference>
<keyword evidence="2 4" id="KW-0863">Zinc-finger</keyword>
<reference evidence="8" key="1">
    <citation type="journal article" date="2006" name="PLoS Biol.">
        <title>Macronuclear genome sequence of the ciliate Tetrahymena thermophila, a model eukaryote.</title>
        <authorList>
            <person name="Eisen J.A."/>
            <person name="Coyne R.S."/>
            <person name="Wu M."/>
            <person name="Wu D."/>
            <person name="Thiagarajan M."/>
            <person name="Wortman J.R."/>
            <person name="Badger J.H."/>
            <person name="Ren Q."/>
            <person name="Amedeo P."/>
            <person name="Jones K.M."/>
            <person name="Tallon L.J."/>
            <person name="Delcher A.L."/>
            <person name="Salzberg S.L."/>
            <person name="Silva J.C."/>
            <person name="Haas B.J."/>
            <person name="Majoros W.H."/>
            <person name="Farzad M."/>
            <person name="Carlton J.M."/>
            <person name="Smith R.K. Jr."/>
            <person name="Garg J."/>
            <person name="Pearlman R.E."/>
            <person name="Karrer K.M."/>
            <person name="Sun L."/>
            <person name="Manning G."/>
            <person name="Elde N.C."/>
            <person name="Turkewitz A.P."/>
            <person name="Asai D.J."/>
            <person name="Wilkes D.E."/>
            <person name="Wang Y."/>
            <person name="Cai H."/>
            <person name="Collins K."/>
            <person name="Stewart B.A."/>
            <person name="Lee S.R."/>
            <person name="Wilamowska K."/>
            <person name="Weinberg Z."/>
            <person name="Ruzzo W.L."/>
            <person name="Wloga D."/>
            <person name="Gaertig J."/>
            <person name="Frankel J."/>
            <person name="Tsao C.-C."/>
            <person name="Gorovsky M.A."/>
            <person name="Keeling P.J."/>
            <person name="Waller R.F."/>
            <person name="Patron N.J."/>
            <person name="Cherry J.M."/>
            <person name="Stover N.A."/>
            <person name="Krieger C.J."/>
            <person name="del Toro C."/>
            <person name="Ryder H.F."/>
            <person name="Williamson S.C."/>
            <person name="Barbeau R.A."/>
            <person name="Hamilton E.P."/>
            <person name="Orias E."/>
        </authorList>
    </citation>
    <scope>NUCLEOTIDE SEQUENCE [LARGE SCALE GENOMIC DNA]</scope>
    <source>
        <strain evidence="8">SB210</strain>
    </source>
</reference>
<dbReference type="InterPro" id="IPR001876">
    <property type="entry name" value="Znf_RanBP2"/>
</dbReference>
<organism evidence="7 8">
    <name type="scientific">Tetrahymena thermophila (strain SB210)</name>
    <dbReference type="NCBI Taxonomy" id="312017"/>
    <lineage>
        <taxon>Eukaryota</taxon>
        <taxon>Sar</taxon>
        <taxon>Alveolata</taxon>
        <taxon>Ciliophora</taxon>
        <taxon>Intramacronucleata</taxon>
        <taxon>Oligohymenophorea</taxon>
        <taxon>Hymenostomatida</taxon>
        <taxon>Tetrahymenina</taxon>
        <taxon>Tetrahymenidae</taxon>
        <taxon>Tetrahymena</taxon>
    </lineage>
</organism>
<evidence type="ECO:0000256" key="4">
    <source>
        <dbReference type="PROSITE-ProRule" id="PRU00322"/>
    </source>
</evidence>
<keyword evidence="8" id="KW-1185">Reference proteome</keyword>
<dbReference type="InParanoid" id="I7M025"/>
<evidence type="ECO:0000256" key="5">
    <source>
        <dbReference type="SAM" id="MobiDB-lite"/>
    </source>
</evidence>
<dbReference type="RefSeq" id="XP_001033020.2">
    <property type="nucleotide sequence ID" value="XM_001033020.2"/>
</dbReference>
<dbReference type="KEGG" id="tet:TTHERM_00471330"/>
<keyword evidence="3" id="KW-0862">Zinc</keyword>
<dbReference type="AlphaFoldDB" id="I7M025"/>